<protein>
    <submittedName>
        <fullName evidence="1">Uncharacterized protein</fullName>
    </submittedName>
</protein>
<gene>
    <name evidence="1" type="ORF">E2C01_020645</name>
</gene>
<accession>A0A5B7E2W5</accession>
<evidence type="ECO:0000313" key="2">
    <source>
        <dbReference type="Proteomes" id="UP000324222"/>
    </source>
</evidence>
<name>A0A5B7E2W5_PORTR</name>
<dbReference type="Proteomes" id="UP000324222">
    <property type="component" value="Unassembled WGS sequence"/>
</dbReference>
<reference evidence="1 2" key="1">
    <citation type="submission" date="2019-05" db="EMBL/GenBank/DDBJ databases">
        <title>Another draft genome of Portunus trituberculatus and its Hox gene families provides insights of decapod evolution.</title>
        <authorList>
            <person name="Jeong J.-H."/>
            <person name="Song I."/>
            <person name="Kim S."/>
            <person name="Choi T."/>
            <person name="Kim D."/>
            <person name="Ryu S."/>
            <person name="Kim W."/>
        </authorList>
    </citation>
    <scope>NUCLEOTIDE SEQUENCE [LARGE SCALE GENOMIC DNA]</scope>
    <source>
        <tissue evidence="1">Muscle</tissue>
    </source>
</reference>
<sequence length="139" mass="15029">MCHQHLHHLQVAVQTGLRQRRLAISSKTIDLHKLRIPCQDALQLAGVAFLHSSHELCLAPELLHPRVSGVRGKLKPKVWRGGALVARATDGRGVSGAAGFTAAAATTGGAVGRAGRSVRRRIHPLVVIGISKRTRRRLR</sequence>
<dbReference type="EMBL" id="VSRR010001754">
    <property type="protein sequence ID" value="MPC27476.1"/>
    <property type="molecule type" value="Genomic_DNA"/>
</dbReference>
<keyword evidence="2" id="KW-1185">Reference proteome</keyword>
<evidence type="ECO:0000313" key="1">
    <source>
        <dbReference type="EMBL" id="MPC27476.1"/>
    </source>
</evidence>
<dbReference type="AlphaFoldDB" id="A0A5B7E2W5"/>
<organism evidence="1 2">
    <name type="scientific">Portunus trituberculatus</name>
    <name type="common">Swimming crab</name>
    <name type="synonym">Neptunus trituberculatus</name>
    <dbReference type="NCBI Taxonomy" id="210409"/>
    <lineage>
        <taxon>Eukaryota</taxon>
        <taxon>Metazoa</taxon>
        <taxon>Ecdysozoa</taxon>
        <taxon>Arthropoda</taxon>
        <taxon>Crustacea</taxon>
        <taxon>Multicrustacea</taxon>
        <taxon>Malacostraca</taxon>
        <taxon>Eumalacostraca</taxon>
        <taxon>Eucarida</taxon>
        <taxon>Decapoda</taxon>
        <taxon>Pleocyemata</taxon>
        <taxon>Brachyura</taxon>
        <taxon>Eubrachyura</taxon>
        <taxon>Portunoidea</taxon>
        <taxon>Portunidae</taxon>
        <taxon>Portuninae</taxon>
        <taxon>Portunus</taxon>
    </lineage>
</organism>
<proteinExistence type="predicted"/>
<comment type="caution">
    <text evidence="1">The sequence shown here is derived from an EMBL/GenBank/DDBJ whole genome shotgun (WGS) entry which is preliminary data.</text>
</comment>